<dbReference type="AlphaFoldDB" id="A0A445BXJ1"/>
<gene>
    <name evidence="2" type="ORF">Ahy_A08g039786</name>
</gene>
<dbReference type="Proteomes" id="UP000289738">
    <property type="component" value="Chromosome A08"/>
</dbReference>
<feature type="compositionally biased region" description="Acidic residues" evidence="1">
    <location>
        <begin position="13"/>
        <end position="22"/>
    </location>
</feature>
<name>A0A445BXJ1_ARAHY</name>
<feature type="compositionally biased region" description="Basic and acidic residues" evidence="1">
    <location>
        <begin position="207"/>
        <end position="217"/>
    </location>
</feature>
<feature type="region of interest" description="Disordered" evidence="1">
    <location>
        <begin position="201"/>
        <end position="232"/>
    </location>
</feature>
<accession>A0A445BXJ1</accession>
<dbReference type="PANTHER" id="PTHR34683:SF2">
    <property type="entry name" value="EXPRESSED PROTEIN"/>
    <property type="match status" value="1"/>
</dbReference>
<comment type="caution">
    <text evidence="2">The sequence shown here is derived from an EMBL/GenBank/DDBJ whole genome shotgun (WGS) entry which is preliminary data.</text>
</comment>
<keyword evidence="3" id="KW-1185">Reference proteome</keyword>
<organism evidence="2 3">
    <name type="scientific">Arachis hypogaea</name>
    <name type="common">Peanut</name>
    <dbReference type="NCBI Taxonomy" id="3818"/>
    <lineage>
        <taxon>Eukaryota</taxon>
        <taxon>Viridiplantae</taxon>
        <taxon>Streptophyta</taxon>
        <taxon>Embryophyta</taxon>
        <taxon>Tracheophyta</taxon>
        <taxon>Spermatophyta</taxon>
        <taxon>Magnoliopsida</taxon>
        <taxon>eudicotyledons</taxon>
        <taxon>Gunneridae</taxon>
        <taxon>Pentapetalae</taxon>
        <taxon>rosids</taxon>
        <taxon>fabids</taxon>
        <taxon>Fabales</taxon>
        <taxon>Fabaceae</taxon>
        <taxon>Papilionoideae</taxon>
        <taxon>50 kb inversion clade</taxon>
        <taxon>dalbergioids sensu lato</taxon>
        <taxon>Dalbergieae</taxon>
        <taxon>Pterocarpus clade</taxon>
        <taxon>Arachis</taxon>
    </lineage>
</organism>
<feature type="region of interest" description="Disordered" evidence="1">
    <location>
        <begin position="1"/>
        <end position="22"/>
    </location>
</feature>
<dbReference type="PANTHER" id="PTHR34683">
    <property type="entry name" value="EXPRESSED PROTEIN-RELATED"/>
    <property type="match status" value="1"/>
</dbReference>
<proteinExistence type="predicted"/>
<dbReference type="EMBL" id="SDMP01000008">
    <property type="protein sequence ID" value="RYR43362.1"/>
    <property type="molecule type" value="Genomic_DNA"/>
</dbReference>
<sequence>MELSAKEYVVDSNDSDSEDDENEEFVLETSVEPSRWYLLSVPYSMSTLSSVPSHYHTLDLDAMQEKNLFFNTGEDDYNLDDDMEFRVGHRFKSRDAVMHGVKNYSIRRSVEYRVVESDRLNYHTSAGVAPEAMTPALHEYRDYEVVKYEISEKYYITEANLLQVEDNSVHWNKCVTHLSKEKQMKKSGLFAASVAAAASAAVSSSNHHQDGMAERGRQPSSSTKANSSSSEKFAPRFDGLRFIETLVTAHR</sequence>
<evidence type="ECO:0000313" key="2">
    <source>
        <dbReference type="EMBL" id="RYR43362.1"/>
    </source>
</evidence>
<evidence type="ECO:0000256" key="1">
    <source>
        <dbReference type="SAM" id="MobiDB-lite"/>
    </source>
</evidence>
<evidence type="ECO:0000313" key="3">
    <source>
        <dbReference type="Proteomes" id="UP000289738"/>
    </source>
</evidence>
<protein>
    <submittedName>
        <fullName evidence="2">Uncharacterized protein</fullName>
    </submittedName>
</protein>
<reference evidence="2 3" key="1">
    <citation type="submission" date="2019-01" db="EMBL/GenBank/DDBJ databases">
        <title>Sequencing of cultivated peanut Arachis hypogaea provides insights into genome evolution and oil improvement.</title>
        <authorList>
            <person name="Chen X."/>
        </authorList>
    </citation>
    <scope>NUCLEOTIDE SEQUENCE [LARGE SCALE GENOMIC DNA]</scope>
    <source>
        <strain evidence="3">cv. Fuhuasheng</strain>
        <tissue evidence="2">Leaves</tissue>
    </source>
</reference>
<feature type="compositionally biased region" description="Low complexity" evidence="1">
    <location>
        <begin position="220"/>
        <end position="230"/>
    </location>
</feature>
<dbReference type="STRING" id="3818.A0A445BXJ1"/>